<keyword evidence="10" id="KW-1185">Reference proteome</keyword>
<evidence type="ECO:0000256" key="5">
    <source>
        <dbReference type="ARBA" id="ARBA00044503"/>
    </source>
</evidence>
<dbReference type="EMBL" id="CP099799">
    <property type="protein sequence ID" value="USS01419.1"/>
    <property type="molecule type" value="Genomic_DNA"/>
</dbReference>
<protein>
    <recommendedName>
        <fullName evidence="6">Ribosomal processing cysteine protease Prp</fullName>
    </recommendedName>
</protein>
<dbReference type="PANTHER" id="PTHR39178">
    <property type="entry name" value="HYPOTHETICAL RIBOSOME-ASSOCIATED PROTEIN"/>
    <property type="match status" value="1"/>
</dbReference>
<evidence type="ECO:0000256" key="1">
    <source>
        <dbReference type="ARBA" id="ARBA00022517"/>
    </source>
</evidence>
<dbReference type="GeneID" id="303561142"/>
<dbReference type="Gene3D" id="3.30.70.1490">
    <property type="entry name" value="Cysteine protease Prp"/>
    <property type="match status" value="1"/>
</dbReference>
<evidence type="ECO:0000313" key="10">
    <source>
        <dbReference type="Proteomes" id="UP001055437"/>
    </source>
</evidence>
<gene>
    <name evidence="7" type="ORF">CP523_10655</name>
    <name evidence="8" type="ORF">NH397_03000</name>
</gene>
<dbReference type="PANTHER" id="PTHR39178:SF1">
    <property type="entry name" value="RIBOSOMAL-PROCESSING CYSTEINE PROTEASE PRP"/>
    <property type="match status" value="1"/>
</dbReference>
<dbReference type="AlphaFoldDB" id="A0A9N7JM30"/>
<evidence type="ECO:0000256" key="6">
    <source>
        <dbReference type="ARBA" id="ARBA00044538"/>
    </source>
</evidence>
<evidence type="ECO:0000313" key="8">
    <source>
        <dbReference type="EMBL" id="USS01419.1"/>
    </source>
</evidence>
<dbReference type="RefSeq" id="WP_066674148.1">
    <property type="nucleotide sequence ID" value="NZ_CABMIZ010000004.1"/>
</dbReference>
<comment type="similarity">
    <text evidence="5">Belongs to the Prp family.</text>
</comment>
<evidence type="ECO:0000256" key="2">
    <source>
        <dbReference type="ARBA" id="ARBA00022670"/>
    </source>
</evidence>
<accession>A0A9N7JM30</accession>
<dbReference type="Proteomes" id="UP001055437">
    <property type="component" value="Chromosome"/>
</dbReference>
<dbReference type="SUPFAM" id="SSF118010">
    <property type="entry name" value="TM1457-like"/>
    <property type="match status" value="1"/>
</dbReference>
<dbReference type="OrthoDB" id="48998at2"/>
<evidence type="ECO:0000256" key="4">
    <source>
        <dbReference type="ARBA" id="ARBA00022807"/>
    </source>
</evidence>
<keyword evidence="2 7" id="KW-0645">Protease</keyword>
<keyword evidence="1" id="KW-0690">Ribosome biogenesis</keyword>
<evidence type="ECO:0000313" key="9">
    <source>
        <dbReference type="Proteomes" id="UP000280586"/>
    </source>
</evidence>
<organism evidence="7 9">
    <name type="scientific">Clostridium septicum</name>
    <dbReference type="NCBI Taxonomy" id="1504"/>
    <lineage>
        <taxon>Bacteria</taxon>
        <taxon>Bacillati</taxon>
        <taxon>Bacillota</taxon>
        <taxon>Clostridia</taxon>
        <taxon>Eubacteriales</taxon>
        <taxon>Clostridiaceae</taxon>
        <taxon>Clostridium</taxon>
    </lineage>
</organism>
<dbReference type="GO" id="GO:0042254">
    <property type="term" value="P:ribosome biogenesis"/>
    <property type="evidence" value="ECO:0007669"/>
    <property type="project" value="UniProtKB-KW"/>
</dbReference>
<evidence type="ECO:0000256" key="3">
    <source>
        <dbReference type="ARBA" id="ARBA00022801"/>
    </source>
</evidence>
<reference evidence="8" key="2">
    <citation type="submission" date="2022-06" db="EMBL/GenBank/DDBJ databases">
        <authorList>
            <person name="Holder M.E."/>
            <person name="Ajami N.J."/>
            <person name="Petrosino J.F."/>
        </authorList>
    </citation>
    <scope>NUCLEOTIDE SEQUENCE</scope>
    <source>
        <strain evidence="8">RMA 8861</strain>
    </source>
</reference>
<dbReference type="GO" id="GO:0006508">
    <property type="term" value="P:proteolysis"/>
    <property type="evidence" value="ECO:0007669"/>
    <property type="project" value="UniProtKB-KW"/>
</dbReference>
<reference evidence="7 9" key="1">
    <citation type="submission" date="2017-09" db="EMBL/GenBank/DDBJ databases">
        <authorList>
            <person name="Thomas P."/>
            <person name="Seyboldt C."/>
        </authorList>
    </citation>
    <scope>NUCLEOTIDE SEQUENCE [LARGE SCALE GENOMIC DNA]</scope>
    <source>
        <strain evidence="7 9">DSM 7534</strain>
    </source>
</reference>
<keyword evidence="4" id="KW-0788">Thiol protease</keyword>
<keyword evidence="3" id="KW-0378">Hydrolase</keyword>
<dbReference type="Pfam" id="PF04327">
    <property type="entry name" value="Peptidase_Prp"/>
    <property type="match status" value="1"/>
</dbReference>
<dbReference type="EMBL" id="CP023671">
    <property type="protein sequence ID" value="AYE34825.1"/>
    <property type="molecule type" value="Genomic_DNA"/>
</dbReference>
<evidence type="ECO:0000313" key="7">
    <source>
        <dbReference type="EMBL" id="AYE34825.1"/>
    </source>
</evidence>
<dbReference type="GO" id="GO:0008234">
    <property type="term" value="F:cysteine-type peptidase activity"/>
    <property type="evidence" value="ECO:0007669"/>
    <property type="project" value="UniProtKB-KW"/>
</dbReference>
<dbReference type="NCBIfam" id="NF011127">
    <property type="entry name" value="PRK14553.1-7"/>
    <property type="match status" value="1"/>
</dbReference>
<dbReference type="InterPro" id="IPR007422">
    <property type="entry name" value="Peptidase_Prp"/>
</dbReference>
<dbReference type="KEGG" id="csep:CP523_10655"/>
<dbReference type="Proteomes" id="UP000280586">
    <property type="component" value="Chromosome"/>
</dbReference>
<dbReference type="CDD" id="cd16332">
    <property type="entry name" value="Prp-like"/>
    <property type="match status" value="1"/>
</dbReference>
<name>A0A9N7JM30_CLOSE</name>
<proteinExistence type="inferred from homology"/>
<dbReference type="InterPro" id="IPR036764">
    <property type="entry name" value="Peptidase_Prp_sf"/>
</dbReference>
<sequence>MIKITIFKKDNLTLGFKIKGHALSREEMKRATGEVFDLVCNSVSVLSQSAVIGMEEVLKLPVKYEINDGFLNINLSNLDLEEIKSAQVILLTFEKSLESLMMTLKTSFGKNKDSEYIKLLKEEVQEIC</sequence>